<sequence>MASPRATSIDSVENTTDKILTLWQPVSFDIVMTRNDDIAAGPILVNNPPLWLIAMHDQIARAHHQIREIALSVGQEQAQGLATLRTQYEDLRDNYNLVATMFKRGLEASQNQVAKFEQGIQQASDRFASEVWTVIAKYGKQDAARQKAIDQLREISLRHQKALETLNERTARQQFPLGHAENRATTHNQQISDIYDKLVHPSQLKALEEQITNLQRTIEQAGQKAPDTASILRLLEQRAAIKAPSTTQHSSLSEPFFGFLKDNDLQAAQARRQANQARMQREATYANNYGTGSVRFGQSAGRQGSPGPPRPPRNTLGPAGNDDDDARNQANSFLANWGYPTIQTTPIHLNKPATYDGKKLDAFRPWWARISAYLHAYAASFPTDSHKINWLGSMLTDKAQKWHDSRSRQIRSMGVEDTWKGYSSALLERFKDPSERHRNAKKMEELRYHGDTAEYLTELLDLNETVGWAGTTFQNQIGRTLPSKITELMFSMRGGIPETDDEFISAVKEAGRVYENMLQAPGYQSGKDAPTSRTEHSKSGQQSHKDTRSPSNQSQSSRESDKPAKDKKWDTVREALKNIDQSDIDQSDIDQRKKDRVSCWRCGRNNHHTLECFAKKDNNGKELSQPAVTAAISAKRKNSDREEEGAEDLANSDEAQFKKAKTNAITRAMQTMEEDSDSDSDF</sequence>
<evidence type="ECO:0000256" key="2">
    <source>
        <dbReference type="SAM" id="MobiDB-lite"/>
    </source>
</evidence>
<feature type="compositionally biased region" description="Basic and acidic residues" evidence="2">
    <location>
        <begin position="558"/>
        <end position="570"/>
    </location>
</feature>
<comment type="caution">
    <text evidence="3">The sequence shown here is derived from an EMBL/GenBank/DDBJ whole genome shotgun (WGS) entry which is preliminary data.</text>
</comment>
<gene>
    <name evidence="3" type="ORF">SMACR_09779</name>
</gene>
<name>A0A8S8ZL39_SORMA</name>
<protein>
    <recommendedName>
        <fullName evidence="5">CCHC-type domain-containing protein</fullName>
    </recommendedName>
</protein>
<accession>A0A8S8ZL39</accession>
<feature type="region of interest" description="Disordered" evidence="2">
    <location>
        <begin position="632"/>
        <end position="658"/>
    </location>
</feature>
<evidence type="ECO:0000313" key="4">
    <source>
        <dbReference type="Proteomes" id="UP000433876"/>
    </source>
</evidence>
<dbReference type="Proteomes" id="UP000433876">
    <property type="component" value="Unassembled WGS sequence"/>
</dbReference>
<keyword evidence="1" id="KW-0175">Coiled coil</keyword>
<dbReference type="VEuPathDB" id="FungiDB:SMAC_09779"/>
<feature type="compositionally biased region" description="Basic and acidic residues" evidence="2">
    <location>
        <begin position="533"/>
        <end position="548"/>
    </location>
</feature>
<organism evidence="3 4">
    <name type="scientific">Sordaria macrospora</name>
    <dbReference type="NCBI Taxonomy" id="5147"/>
    <lineage>
        <taxon>Eukaryota</taxon>
        <taxon>Fungi</taxon>
        <taxon>Dikarya</taxon>
        <taxon>Ascomycota</taxon>
        <taxon>Pezizomycotina</taxon>
        <taxon>Sordariomycetes</taxon>
        <taxon>Sordariomycetidae</taxon>
        <taxon>Sordariales</taxon>
        <taxon>Sordariaceae</taxon>
        <taxon>Sordaria</taxon>
    </lineage>
</organism>
<reference evidence="3 4" key="1">
    <citation type="submission" date="2017-07" db="EMBL/GenBank/DDBJ databases">
        <title>Genome sequence of the Sordaria macrospora wild type strain R19027.</title>
        <authorList>
            <person name="Nowrousian M."/>
            <person name="Teichert I."/>
            <person name="Kueck U."/>
        </authorList>
    </citation>
    <scope>NUCLEOTIDE SEQUENCE [LARGE SCALE GENOMIC DNA]</scope>
    <source>
        <strain evidence="3 4">R19027</strain>
        <tissue evidence="3">Mycelium</tissue>
    </source>
</reference>
<feature type="region of interest" description="Disordered" evidence="2">
    <location>
        <begin position="520"/>
        <end position="570"/>
    </location>
</feature>
<feature type="coiled-coil region" evidence="1">
    <location>
        <begin position="106"/>
        <end position="169"/>
    </location>
</feature>
<evidence type="ECO:0008006" key="5">
    <source>
        <dbReference type="Google" id="ProtNLM"/>
    </source>
</evidence>
<evidence type="ECO:0000313" key="3">
    <source>
        <dbReference type="EMBL" id="KAA8629012.1"/>
    </source>
</evidence>
<feature type="compositionally biased region" description="Acidic residues" evidence="2">
    <location>
        <begin position="641"/>
        <end position="651"/>
    </location>
</feature>
<dbReference type="EMBL" id="NMPR01000153">
    <property type="protein sequence ID" value="KAA8629012.1"/>
    <property type="molecule type" value="Genomic_DNA"/>
</dbReference>
<evidence type="ECO:0000256" key="1">
    <source>
        <dbReference type="SAM" id="Coils"/>
    </source>
</evidence>
<dbReference type="AlphaFoldDB" id="A0A8S8ZL39"/>
<feature type="region of interest" description="Disordered" evidence="2">
    <location>
        <begin position="288"/>
        <end position="328"/>
    </location>
</feature>
<proteinExistence type="predicted"/>